<accession>A0AAV4MCV6</accession>
<reference evidence="1 2" key="1">
    <citation type="submission" date="2021-06" db="EMBL/GenBank/DDBJ databases">
        <title>Caerostris extrusa draft genome.</title>
        <authorList>
            <person name="Kono N."/>
            <person name="Arakawa K."/>
        </authorList>
    </citation>
    <scope>NUCLEOTIDE SEQUENCE [LARGE SCALE GENOMIC DNA]</scope>
</reference>
<comment type="caution">
    <text evidence="1">The sequence shown here is derived from an EMBL/GenBank/DDBJ whole genome shotgun (WGS) entry which is preliminary data.</text>
</comment>
<sequence length="70" mass="7971">MLRGFPLKGKRNDGHLASHHSPFVPYYVYLVRVTERFLIEDFPLRLVSTSSDTLTYLVSQASGVDLMRGD</sequence>
<gene>
    <name evidence="1" type="ORF">CEXT_58191</name>
</gene>
<name>A0AAV4MCV6_CAEEX</name>
<dbReference type="EMBL" id="BPLR01002094">
    <property type="protein sequence ID" value="GIX69906.1"/>
    <property type="molecule type" value="Genomic_DNA"/>
</dbReference>
<protein>
    <submittedName>
        <fullName evidence="1">Uncharacterized protein</fullName>
    </submittedName>
</protein>
<dbReference type="AlphaFoldDB" id="A0AAV4MCV6"/>
<proteinExistence type="predicted"/>
<keyword evidence="2" id="KW-1185">Reference proteome</keyword>
<feature type="non-terminal residue" evidence="1">
    <location>
        <position position="70"/>
    </location>
</feature>
<evidence type="ECO:0000313" key="2">
    <source>
        <dbReference type="Proteomes" id="UP001054945"/>
    </source>
</evidence>
<organism evidence="1 2">
    <name type="scientific">Caerostris extrusa</name>
    <name type="common">Bark spider</name>
    <name type="synonym">Caerostris bankana</name>
    <dbReference type="NCBI Taxonomy" id="172846"/>
    <lineage>
        <taxon>Eukaryota</taxon>
        <taxon>Metazoa</taxon>
        <taxon>Ecdysozoa</taxon>
        <taxon>Arthropoda</taxon>
        <taxon>Chelicerata</taxon>
        <taxon>Arachnida</taxon>
        <taxon>Araneae</taxon>
        <taxon>Araneomorphae</taxon>
        <taxon>Entelegynae</taxon>
        <taxon>Araneoidea</taxon>
        <taxon>Araneidae</taxon>
        <taxon>Caerostris</taxon>
    </lineage>
</organism>
<evidence type="ECO:0000313" key="1">
    <source>
        <dbReference type="EMBL" id="GIX69906.1"/>
    </source>
</evidence>
<dbReference type="Proteomes" id="UP001054945">
    <property type="component" value="Unassembled WGS sequence"/>
</dbReference>